<feature type="domain" description="RCK N-terminal" evidence="3">
    <location>
        <begin position="261"/>
        <end position="377"/>
    </location>
</feature>
<dbReference type="Pfam" id="PF02254">
    <property type="entry name" value="TrkA_N"/>
    <property type="match status" value="1"/>
</dbReference>
<keyword evidence="4" id="KW-0406">Ion transport</keyword>
<accession>A0A1I3NCX4</accession>
<dbReference type="SUPFAM" id="SSF81324">
    <property type="entry name" value="Voltage-gated potassium channels"/>
    <property type="match status" value="1"/>
</dbReference>
<reference evidence="4 5" key="1">
    <citation type="submission" date="2016-10" db="EMBL/GenBank/DDBJ databases">
        <authorList>
            <person name="de Groot N.N."/>
        </authorList>
    </citation>
    <scope>NUCLEOTIDE SEQUENCE [LARGE SCALE GENOMIC DNA]</scope>
    <source>
        <strain evidence="4 5">SP2</strain>
    </source>
</reference>
<evidence type="ECO:0000259" key="3">
    <source>
        <dbReference type="PROSITE" id="PS51201"/>
    </source>
</evidence>
<dbReference type="Proteomes" id="UP000182829">
    <property type="component" value="Unassembled WGS sequence"/>
</dbReference>
<keyword evidence="2" id="KW-1133">Transmembrane helix</keyword>
<dbReference type="InterPro" id="IPR050721">
    <property type="entry name" value="Trk_Ktr_HKT_K-transport"/>
</dbReference>
<evidence type="ECO:0000256" key="1">
    <source>
        <dbReference type="ARBA" id="ARBA00004651"/>
    </source>
</evidence>
<feature type="transmembrane region" description="Helical" evidence="2">
    <location>
        <begin position="76"/>
        <end position="95"/>
    </location>
</feature>
<feature type="transmembrane region" description="Helical" evidence="2">
    <location>
        <begin position="102"/>
        <end position="121"/>
    </location>
</feature>
<dbReference type="InterPro" id="IPR003148">
    <property type="entry name" value="RCK_N"/>
</dbReference>
<proteinExistence type="predicted"/>
<dbReference type="Gene3D" id="3.40.50.720">
    <property type="entry name" value="NAD(P)-binding Rossmann-like Domain"/>
    <property type="match status" value="1"/>
</dbReference>
<evidence type="ECO:0000256" key="2">
    <source>
        <dbReference type="SAM" id="Phobius"/>
    </source>
</evidence>
<keyword evidence="4" id="KW-0813">Transport</keyword>
<dbReference type="EMBL" id="FORO01000013">
    <property type="protein sequence ID" value="SFJ06686.1"/>
    <property type="molecule type" value="Genomic_DNA"/>
</dbReference>
<evidence type="ECO:0000313" key="5">
    <source>
        <dbReference type="Proteomes" id="UP000182829"/>
    </source>
</evidence>
<dbReference type="OMA" id="ESHDYDA"/>
<dbReference type="GeneID" id="14209673"/>
<dbReference type="PANTHER" id="PTHR43833:SF9">
    <property type="entry name" value="POTASSIUM CHANNEL PROTEIN YUGO-RELATED"/>
    <property type="match status" value="1"/>
</dbReference>
<dbReference type="SUPFAM" id="SSF51735">
    <property type="entry name" value="NAD(P)-binding Rossmann-fold domains"/>
    <property type="match status" value="1"/>
</dbReference>
<dbReference type="AlphaFoldDB" id="A0A1I3NCX4"/>
<comment type="subcellular location">
    <subcellularLocation>
        <location evidence="1">Cell membrane</location>
        <topology evidence="1">Multi-pass membrane protein</topology>
    </subcellularLocation>
</comment>
<feature type="transmembrane region" description="Helical" evidence="2">
    <location>
        <begin position="37"/>
        <end position="56"/>
    </location>
</feature>
<dbReference type="GO" id="GO:0034220">
    <property type="term" value="P:monoatomic ion transmembrane transport"/>
    <property type="evidence" value="ECO:0007669"/>
    <property type="project" value="UniProtKB-KW"/>
</dbReference>
<dbReference type="PANTHER" id="PTHR43833">
    <property type="entry name" value="POTASSIUM CHANNEL PROTEIN 2-RELATED-RELATED"/>
    <property type="match status" value="1"/>
</dbReference>
<dbReference type="PROSITE" id="PS51201">
    <property type="entry name" value="RCK_N"/>
    <property type="match status" value="1"/>
</dbReference>
<feature type="transmembrane region" description="Helical" evidence="2">
    <location>
        <begin position="216"/>
        <end position="238"/>
    </location>
</feature>
<dbReference type="Gene3D" id="1.10.287.70">
    <property type="match status" value="1"/>
</dbReference>
<dbReference type="OrthoDB" id="56871at2157"/>
<organism evidence="4 5">
    <name type="scientific">Natronobacterium gregoryi</name>
    <dbReference type="NCBI Taxonomy" id="44930"/>
    <lineage>
        <taxon>Archaea</taxon>
        <taxon>Methanobacteriati</taxon>
        <taxon>Methanobacteriota</taxon>
        <taxon>Stenosarchaea group</taxon>
        <taxon>Halobacteria</taxon>
        <taxon>Halobacteriales</taxon>
        <taxon>Natrialbaceae</taxon>
        <taxon>Natronobacterium</taxon>
    </lineage>
</organism>
<keyword evidence="4" id="KW-0407">Ion channel</keyword>
<dbReference type="RefSeq" id="WP_005578097.1">
    <property type="nucleotide sequence ID" value="NZ_FORO01000013.1"/>
</dbReference>
<dbReference type="Pfam" id="PF07885">
    <property type="entry name" value="Ion_trans_2"/>
    <property type="match status" value="1"/>
</dbReference>
<feature type="transmembrane region" description="Helical" evidence="2">
    <location>
        <begin position="158"/>
        <end position="178"/>
    </location>
</feature>
<dbReference type="GO" id="GO:0005886">
    <property type="term" value="C:plasma membrane"/>
    <property type="evidence" value="ECO:0007669"/>
    <property type="project" value="UniProtKB-SubCell"/>
</dbReference>
<name>A0A1I3NCX4_9EURY</name>
<dbReference type="InterPro" id="IPR036291">
    <property type="entry name" value="NAD(P)-bd_dom_sf"/>
</dbReference>
<keyword evidence="2" id="KW-0472">Membrane</keyword>
<sequence>MATDSPDSSEPALERLFYHSERIRLVHWQEFSGAKTAVVLTGFVAVLAFVTGLSNLSRPAVTYDGPLAALLPWEPGVVQFTGVLLAFVLGALVIGLQRRKRLAWYLGLVTLPLATVLPLTTFQTTDIPLLLSVLVALPLLLVNRDAFDQRIELSSLQIASLSSIVGVVLYGTIGSYALQDQFAGLETWGDSVYYVVVTIATVGYGDITPLTTEAKWFSLSVILFGTGAFTVAIGSLIVPAIEKRMATAFGNMTPSELSLLEDHVLVLGHSDITESVLDELETEIDVVIVTRDVDDAAELNDRDVNVLTDDPTHEETLQDARVGDASGVVVATRDDANDVLAVLAARKANPEVRIVAAANDRQHVGKLEQVGADEVVSPTAIGGRLLGRSVLANESAESLFEDTDDA</sequence>
<gene>
    <name evidence="4" type="ORF">SAMN05443661_11326</name>
</gene>
<protein>
    <submittedName>
        <fullName evidence="4">Voltage-gated potassium channel</fullName>
    </submittedName>
</protein>
<evidence type="ECO:0000313" key="4">
    <source>
        <dbReference type="EMBL" id="SFJ06686.1"/>
    </source>
</evidence>
<keyword evidence="2" id="KW-0812">Transmembrane</keyword>
<dbReference type="InterPro" id="IPR013099">
    <property type="entry name" value="K_chnl_dom"/>
</dbReference>
<dbReference type="GO" id="GO:0006813">
    <property type="term" value="P:potassium ion transport"/>
    <property type="evidence" value="ECO:0007669"/>
    <property type="project" value="InterPro"/>
</dbReference>